<evidence type="ECO:0000256" key="1">
    <source>
        <dbReference type="SAM" id="Phobius"/>
    </source>
</evidence>
<feature type="transmembrane region" description="Helical" evidence="1">
    <location>
        <begin position="87"/>
        <end position="106"/>
    </location>
</feature>
<keyword evidence="1" id="KW-1133">Transmembrane helix</keyword>
<feature type="transmembrane region" description="Helical" evidence="1">
    <location>
        <begin position="138"/>
        <end position="154"/>
    </location>
</feature>
<proteinExistence type="predicted"/>
<comment type="caution">
    <text evidence="2">The sequence shown here is derived from an EMBL/GenBank/DDBJ whole genome shotgun (WGS) entry which is preliminary data.</text>
</comment>
<keyword evidence="1" id="KW-0812">Transmembrane</keyword>
<organism evidence="2 3">
    <name type="scientific">Victivallis lenta</name>
    <dbReference type="NCBI Taxonomy" id="2606640"/>
    <lineage>
        <taxon>Bacteria</taxon>
        <taxon>Pseudomonadati</taxon>
        <taxon>Lentisphaerota</taxon>
        <taxon>Lentisphaeria</taxon>
        <taxon>Victivallales</taxon>
        <taxon>Victivallaceae</taxon>
        <taxon>Victivallis</taxon>
    </lineage>
</organism>
<accession>A0A844GAC0</accession>
<keyword evidence="3" id="KW-1185">Reference proteome</keyword>
<dbReference type="AlphaFoldDB" id="A0A844GAC0"/>
<dbReference type="RefSeq" id="WP_154420656.1">
    <property type="nucleotide sequence ID" value="NZ_VUNS01000037.1"/>
</dbReference>
<feature type="transmembrane region" description="Helical" evidence="1">
    <location>
        <begin position="174"/>
        <end position="194"/>
    </location>
</feature>
<evidence type="ECO:0008006" key="4">
    <source>
        <dbReference type="Google" id="ProtNLM"/>
    </source>
</evidence>
<feature type="transmembrane region" description="Helical" evidence="1">
    <location>
        <begin position="53"/>
        <end position="75"/>
    </location>
</feature>
<feature type="transmembrane region" description="Helical" evidence="1">
    <location>
        <begin position="206"/>
        <end position="225"/>
    </location>
</feature>
<name>A0A844GAC0_9BACT</name>
<protein>
    <recommendedName>
        <fullName evidence="4">Dolichyl-phosphate-mannose-protein mannosyltransferase</fullName>
    </recommendedName>
</protein>
<dbReference type="Proteomes" id="UP000435649">
    <property type="component" value="Unassembled WGS sequence"/>
</dbReference>
<evidence type="ECO:0000313" key="3">
    <source>
        <dbReference type="Proteomes" id="UP000435649"/>
    </source>
</evidence>
<dbReference type="EMBL" id="VUNS01000037">
    <property type="protein sequence ID" value="MST99471.1"/>
    <property type="molecule type" value="Genomic_DNA"/>
</dbReference>
<reference evidence="2 3" key="1">
    <citation type="submission" date="2019-08" db="EMBL/GenBank/DDBJ databases">
        <title>In-depth cultivation of the pig gut microbiome towards novel bacterial diversity and tailored functional studies.</title>
        <authorList>
            <person name="Wylensek D."/>
            <person name="Hitch T.C.A."/>
            <person name="Clavel T."/>
        </authorList>
    </citation>
    <scope>NUCLEOTIDE SEQUENCE [LARGE SCALE GENOMIC DNA]</scope>
    <source>
        <strain evidence="2 3">BBE-744-WT-12</strain>
    </source>
</reference>
<gene>
    <name evidence="2" type="ORF">FYJ85_20805</name>
</gene>
<keyword evidence="1" id="KW-0472">Membrane</keyword>
<sequence length="253" mass="27916">MRKYTDNAWFSALFLPLCGLLVLGTLLWLNPIPADDTATRYAPMAQAFAEGDWFYAFHPHSGVFFPALSGGIAWLTGVDGFRACQVAALLLWATAAIPLYGIVLKLWGDRRIALLAELLYLAASHLQRYVYDGLRDNGRSLGLFLLVLGLLMFYESCRSWRAVPVSAVGAALLTMLRVDGPLIAAAGILCFIVWDVTGNHRNLLRCAALLILTTVLISPQLYLNYRWSGYPVPNSRYSLILEHLGIPGWGDGI</sequence>
<evidence type="ECO:0000313" key="2">
    <source>
        <dbReference type="EMBL" id="MST99471.1"/>
    </source>
</evidence>